<dbReference type="RefSeq" id="WP_114581299.1">
    <property type="nucleotide sequence ID" value="NZ_QPMH01000004.1"/>
</dbReference>
<accession>A0A369TDW2</accession>
<dbReference type="PROSITE" id="PS50213">
    <property type="entry name" value="FAS1"/>
    <property type="match status" value="1"/>
</dbReference>
<dbReference type="Pfam" id="PF02469">
    <property type="entry name" value="Fasciclin"/>
    <property type="match status" value="1"/>
</dbReference>
<protein>
    <submittedName>
        <fullName evidence="3">Fasciclin domain-containing protein</fullName>
    </submittedName>
</protein>
<dbReference type="PANTHER" id="PTHR10900">
    <property type="entry name" value="PERIOSTIN-RELATED"/>
    <property type="match status" value="1"/>
</dbReference>
<sequence length="172" mass="18319">MQFKALFAALMLAVATSALATQAKAADIVDTAVEAGNFTTLTKALEAAGLVETLRGEGPFTVFAPTDRAFEGVGSDTLNSLLQPENRDKLRQVLTYHVVPGRVMAADVMGNQQHVETVEGSNVYIQGVAGTVLIGNAVFEDRTKYAEVTQADIEADNGVIHVIDKVLMPPQM</sequence>
<organism evidence="3 4">
    <name type="scientific">Ferruginivarius sediminum</name>
    <dbReference type="NCBI Taxonomy" id="2661937"/>
    <lineage>
        <taxon>Bacteria</taxon>
        <taxon>Pseudomonadati</taxon>
        <taxon>Pseudomonadota</taxon>
        <taxon>Alphaproteobacteria</taxon>
        <taxon>Rhodospirillales</taxon>
        <taxon>Rhodospirillaceae</taxon>
        <taxon>Ferruginivarius</taxon>
    </lineage>
</organism>
<dbReference type="GO" id="GO:0030198">
    <property type="term" value="P:extracellular matrix organization"/>
    <property type="evidence" value="ECO:0007669"/>
    <property type="project" value="TreeGrafter"/>
</dbReference>
<dbReference type="Proteomes" id="UP000253941">
    <property type="component" value="Unassembled WGS sequence"/>
</dbReference>
<comment type="caution">
    <text evidence="3">The sequence shown here is derived from an EMBL/GenBank/DDBJ whole genome shotgun (WGS) entry which is preliminary data.</text>
</comment>
<dbReference type="InterPro" id="IPR036378">
    <property type="entry name" value="FAS1_dom_sf"/>
</dbReference>
<dbReference type="Gene3D" id="2.30.180.10">
    <property type="entry name" value="FAS1 domain"/>
    <property type="match status" value="1"/>
</dbReference>
<dbReference type="GO" id="GO:0007155">
    <property type="term" value="P:cell adhesion"/>
    <property type="evidence" value="ECO:0007669"/>
    <property type="project" value="TreeGrafter"/>
</dbReference>
<keyword evidence="1" id="KW-0732">Signal</keyword>
<evidence type="ECO:0000313" key="4">
    <source>
        <dbReference type="Proteomes" id="UP000253941"/>
    </source>
</evidence>
<dbReference type="InterPro" id="IPR050904">
    <property type="entry name" value="Adhesion/Biosynth-related"/>
</dbReference>
<evidence type="ECO:0000256" key="1">
    <source>
        <dbReference type="SAM" id="SignalP"/>
    </source>
</evidence>
<dbReference type="EMBL" id="QPMH01000004">
    <property type="protein sequence ID" value="RDD62724.1"/>
    <property type="molecule type" value="Genomic_DNA"/>
</dbReference>
<feature type="chain" id="PRO_5016728058" evidence="1">
    <location>
        <begin position="21"/>
        <end position="172"/>
    </location>
</feature>
<proteinExistence type="predicted"/>
<dbReference type="GO" id="GO:0050839">
    <property type="term" value="F:cell adhesion molecule binding"/>
    <property type="evidence" value="ECO:0007669"/>
    <property type="project" value="TreeGrafter"/>
</dbReference>
<feature type="signal peptide" evidence="1">
    <location>
        <begin position="1"/>
        <end position="20"/>
    </location>
</feature>
<dbReference type="InterPro" id="IPR000782">
    <property type="entry name" value="FAS1_domain"/>
</dbReference>
<reference evidence="3 4" key="1">
    <citation type="submission" date="2018-07" db="EMBL/GenBank/DDBJ databases">
        <title>Venubactetium sediminum gen. nov., sp. nov., isolated from a marine solar saltern.</title>
        <authorList>
            <person name="Wang S."/>
        </authorList>
    </citation>
    <scope>NUCLEOTIDE SEQUENCE [LARGE SCALE GENOMIC DNA]</scope>
    <source>
        <strain evidence="3 4">WD2A32</strain>
    </source>
</reference>
<dbReference type="SUPFAM" id="SSF82153">
    <property type="entry name" value="FAS1 domain"/>
    <property type="match status" value="1"/>
</dbReference>
<dbReference type="GO" id="GO:0031012">
    <property type="term" value="C:extracellular matrix"/>
    <property type="evidence" value="ECO:0007669"/>
    <property type="project" value="TreeGrafter"/>
</dbReference>
<feature type="domain" description="FAS1" evidence="2">
    <location>
        <begin position="25"/>
        <end position="167"/>
    </location>
</feature>
<keyword evidence="4" id="KW-1185">Reference proteome</keyword>
<dbReference type="GO" id="GO:0005615">
    <property type="term" value="C:extracellular space"/>
    <property type="evidence" value="ECO:0007669"/>
    <property type="project" value="TreeGrafter"/>
</dbReference>
<gene>
    <name evidence="3" type="ORF">DRB17_06075</name>
</gene>
<dbReference type="AlphaFoldDB" id="A0A369TDW2"/>
<name>A0A369TDW2_9PROT</name>
<evidence type="ECO:0000313" key="3">
    <source>
        <dbReference type="EMBL" id="RDD62724.1"/>
    </source>
</evidence>
<dbReference type="SMART" id="SM00554">
    <property type="entry name" value="FAS1"/>
    <property type="match status" value="1"/>
</dbReference>
<dbReference type="PANTHER" id="PTHR10900:SF77">
    <property type="entry name" value="FI19380P1"/>
    <property type="match status" value="1"/>
</dbReference>
<evidence type="ECO:0000259" key="2">
    <source>
        <dbReference type="PROSITE" id="PS50213"/>
    </source>
</evidence>
<dbReference type="FunFam" id="2.30.180.10:FF:000019">
    <property type="entry name" value="Cell surface lipoprotein"/>
    <property type="match status" value="1"/>
</dbReference>